<feature type="transmembrane region" description="Helical" evidence="1">
    <location>
        <begin position="12"/>
        <end position="37"/>
    </location>
</feature>
<reference evidence="2" key="1">
    <citation type="submission" date="2018-02" db="EMBL/GenBank/DDBJ databases">
        <title>Rhizophora mucronata_Transcriptome.</title>
        <authorList>
            <person name="Meera S.P."/>
            <person name="Sreeshan A."/>
            <person name="Augustine A."/>
        </authorList>
    </citation>
    <scope>NUCLEOTIDE SEQUENCE</scope>
    <source>
        <tissue evidence="2">Leaf</tissue>
    </source>
</reference>
<dbReference type="EMBL" id="GGEC01079836">
    <property type="protein sequence ID" value="MBX60320.1"/>
    <property type="molecule type" value="Transcribed_RNA"/>
</dbReference>
<sequence>MGRRTTMFPPPACFLTLSFYYCSYLRTLSILGCNIWVDMVINMRGYETYLSK</sequence>
<proteinExistence type="predicted"/>
<protein>
    <submittedName>
        <fullName evidence="2">Uncharacterized protein</fullName>
    </submittedName>
</protein>
<accession>A0A2P2PZZ6</accession>
<dbReference type="AlphaFoldDB" id="A0A2P2PZZ6"/>
<evidence type="ECO:0000313" key="2">
    <source>
        <dbReference type="EMBL" id="MBX60320.1"/>
    </source>
</evidence>
<keyword evidence="1" id="KW-0472">Membrane</keyword>
<name>A0A2P2PZZ6_RHIMU</name>
<organism evidence="2">
    <name type="scientific">Rhizophora mucronata</name>
    <name type="common">Asiatic mangrove</name>
    <dbReference type="NCBI Taxonomy" id="61149"/>
    <lineage>
        <taxon>Eukaryota</taxon>
        <taxon>Viridiplantae</taxon>
        <taxon>Streptophyta</taxon>
        <taxon>Embryophyta</taxon>
        <taxon>Tracheophyta</taxon>
        <taxon>Spermatophyta</taxon>
        <taxon>Magnoliopsida</taxon>
        <taxon>eudicotyledons</taxon>
        <taxon>Gunneridae</taxon>
        <taxon>Pentapetalae</taxon>
        <taxon>rosids</taxon>
        <taxon>fabids</taxon>
        <taxon>Malpighiales</taxon>
        <taxon>Rhizophoraceae</taxon>
        <taxon>Rhizophora</taxon>
    </lineage>
</organism>
<keyword evidence="1" id="KW-0812">Transmembrane</keyword>
<keyword evidence="1" id="KW-1133">Transmembrane helix</keyword>
<evidence type="ECO:0000256" key="1">
    <source>
        <dbReference type="SAM" id="Phobius"/>
    </source>
</evidence>